<keyword evidence="9 10" id="KW-0645">Protease</keyword>
<dbReference type="RefSeq" id="XP_008791410.2">
    <property type="nucleotide sequence ID" value="XM_008793188.4"/>
</dbReference>
<comment type="subcellular location">
    <subcellularLocation>
        <location evidence="1">Endomembrane system</location>
        <topology evidence="1">Multi-pass membrane protein</topology>
    </subcellularLocation>
</comment>
<sequence length="527" mass="58862">MANRWTRRRREVQTRLPLHVSHPSSSISYWYCDFKIYNLNERLFSFGCRYARFLRVWFTVGVAFSFMALLGVSVMLLWDSAGPFHLRSRDMEINSLSVSWLFGTSRLVPGLSLSIMDTGIMIVSTLISVALHEFGHAVAAASEGLQIEYIAIFLAVLFPGALVAFNYDMVRSLPHFAALRIYCAGIWHNVMFCAVCALALFLLPLILHPVYLHNEGPMVLGVPQTSALSGFLSPYDVIVSLDGSNIKSPQEWMKKMAQINAQILPKSTYLEESLHSQAVSGRKGYCIPNSWVEESRSEQFSCPDELTAFVRISCSNSSLLVGRGDSDKDKVEDRHCLPAKDVVKLKKCGDEWEMTGNERSHCACSEEESCMAPVQIPGLSWVEISYSSPYSSECLKLRRNLSSTYSENNSGSTSCGGSFVYVGDVPSVAYSIQLSAYQPRWSSIIFSAYLPYVLEKLLGCAFHVSATLGLLNSLPVYFLDGESILETSLCYITWLTPRRRRGVLRFCLATGTLLSVITILRILYSIL</sequence>
<proteinExistence type="predicted"/>
<dbReference type="GO" id="GO:1905897">
    <property type="term" value="P:regulation of response to endoplasmic reticulum stress"/>
    <property type="evidence" value="ECO:0007669"/>
    <property type="project" value="TreeGrafter"/>
</dbReference>
<evidence type="ECO:0000256" key="4">
    <source>
        <dbReference type="ARBA" id="ARBA00023136"/>
    </source>
</evidence>
<dbReference type="GO" id="GO:0005737">
    <property type="term" value="C:cytoplasm"/>
    <property type="evidence" value="ECO:0007669"/>
    <property type="project" value="TreeGrafter"/>
</dbReference>
<keyword evidence="3 6" id="KW-1133">Transmembrane helix</keyword>
<dbReference type="Pfam" id="PF02163">
    <property type="entry name" value="Peptidase_M50"/>
    <property type="match status" value="1"/>
</dbReference>
<dbReference type="AlphaFoldDB" id="A0A8B9AUT5"/>
<evidence type="ECO:0000259" key="7">
    <source>
        <dbReference type="Pfam" id="PF02163"/>
    </source>
</evidence>
<accession>A0A8B9AUT5</accession>
<reference evidence="8" key="1">
    <citation type="journal article" date="2019" name="Nat. Commun.">
        <title>Genome-wide association mapping of date palm fruit traits.</title>
        <authorList>
            <person name="Hazzouri K.M."/>
            <person name="Gros-Balthazard M."/>
            <person name="Flowers J.M."/>
            <person name="Copetti D."/>
            <person name="Lemansour A."/>
            <person name="Lebrun M."/>
            <person name="Masmoudi K."/>
            <person name="Ferrand S."/>
            <person name="Dhar M.I."/>
            <person name="Fresquez Z.A."/>
            <person name="Rosas U."/>
            <person name="Zhang J."/>
            <person name="Talag J."/>
            <person name="Lee S."/>
            <person name="Kudrna D."/>
            <person name="Powell R.F."/>
            <person name="Leitch I.J."/>
            <person name="Krueger R.R."/>
            <person name="Wing R.A."/>
            <person name="Amiri K.M.A."/>
            <person name="Purugganan M.D."/>
        </authorList>
    </citation>
    <scope>NUCLEOTIDE SEQUENCE [LARGE SCALE GENOMIC DNA]</scope>
    <source>
        <strain evidence="8">cv. Khalas</strain>
    </source>
</reference>
<dbReference type="GeneID" id="103708318"/>
<dbReference type="PRINTS" id="PR01000">
    <property type="entry name" value="SREBPS2PTASE"/>
</dbReference>
<feature type="domain" description="Peptidase M50" evidence="7">
    <location>
        <begin position="122"/>
        <end position="491"/>
    </location>
</feature>
<dbReference type="OrthoDB" id="69989at2759"/>
<evidence type="ECO:0000313" key="8">
    <source>
        <dbReference type="Proteomes" id="UP000228380"/>
    </source>
</evidence>
<dbReference type="Proteomes" id="UP000228380">
    <property type="component" value="Chromosome 11"/>
</dbReference>
<evidence type="ECO:0000256" key="1">
    <source>
        <dbReference type="ARBA" id="ARBA00004127"/>
    </source>
</evidence>
<keyword evidence="8" id="KW-1185">Reference proteome</keyword>
<keyword evidence="2 6" id="KW-0812">Transmembrane</keyword>
<evidence type="ECO:0000313" key="9">
    <source>
        <dbReference type="RefSeq" id="XP_008791409.2"/>
    </source>
</evidence>
<evidence type="ECO:0000313" key="11">
    <source>
        <dbReference type="RefSeq" id="XP_008791411.2"/>
    </source>
</evidence>
<keyword evidence="4 6" id="KW-0472">Membrane</keyword>
<dbReference type="PANTHER" id="PTHR13325:SF3">
    <property type="entry name" value="MEMBRANE-BOUND TRANSCRIPTION FACTOR SITE-2 PROTEASE"/>
    <property type="match status" value="1"/>
</dbReference>
<dbReference type="GO" id="GO:0004222">
    <property type="term" value="F:metalloendopeptidase activity"/>
    <property type="evidence" value="ECO:0007669"/>
    <property type="project" value="InterPro"/>
</dbReference>
<reference evidence="9 10" key="2">
    <citation type="submission" date="2025-04" db="UniProtKB">
        <authorList>
            <consortium name="RefSeq"/>
        </authorList>
    </citation>
    <scope>IDENTIFICATION</scope>
    <source>
        <tissue evidence="9 10">Young leaves</tissue>
    </source>
</reference>
<dbReference type="KEGG" id="pda:103708318"/>
<dbReference type="GO" id="GO:0012505">
    <property type="term" value="C:endomembrane system"/>
    <property type="evidence" value="ECO:0007669"/>
    <property type="project" value="UniProtKB-SubCell"/>
</dbReference>
<dbReference type="InterPro" id="IPR008915">
    <property type="entry name" value="Peptidase_M50"/>
</dbReference>
<evidence type="ECO:0000313" key="13">
    <source>
        <dbReference type="RefSeq" id="XP_017698587.2"/>
    </source>
</evidence>
<organism evidence="8 14">
    <name type="scientific">Phoenix dactylifera</name>
    <name type="common">Date palm</name>
    <dbReference type="NCBI Taxonomy" id="42345"/>
    <lineage>
        <taxon>Eukaryota</taxon>
        <taxon>Viridiplantae</taxon>
        <taxon>Streptophyta</taxon>
        <taxon>Embryophyta</taxon>
        <taxon>Tracheophyta</taxon>
        <taxon>Spermatophyta</taxon>
        <taxon>Magnoliopsida</taxon>
        <taxon>Liliopsida</taxon>
        <taxon>Arecaceae</taxon>
        <taxon>Coryphoideae</taxon>
        <taxon>Phoeniceae</taxon>
        <taxon>Phoenix</taxon>
    </lineage>
</organism>
<dbReference type="RefSeq" id="XP_038987134.1">
    <property type="nucleotide sequence ID" value="XM_039131206.1"/>
</dbReference>
<gene>
    <name evidence="9 10 11 12 13 14" type="primary">LOC103708318</name>
</gene>
<dbReference type="RefSeq" id="XP_008791409.2">
    <property type="nucleotide sequence ID" value="XM_008793187.4"/>
</dbReference>
<dbReference type="GO" id="GO:0031293">
    <property type="term" value="P:membrane protein intracellular domain proteolysis"/>
    <property type="evidence" value="ECO:0007669"/>
    <property type="project" value="TreeGrafter"/>
</dbReference>
<dbReference type="RefSeq" id="XP_017698586.2">
    <property type="nucleotide sequence ID" value="XM_017843097.3"/>
</dbReference>
<dbReference type="PANTHER" id="PTHR13325">
    <property type="entry name" value="PROTEASE M50 MEMBRANE-BOUND TRANSCRIPTION FACTOR SITE 2 PROTEASE"/>
    <property type="match status" value="1"/>
</dbReference>
<dbReference type="RefSeq" id="XP_017698587.2">
    <property type="nucleotide sequence ID" value="XM_017843098.3"/>
</dbReference>
<feature type="transmembrane region" description="Helical" evidence="6">
    <location>
        <begin position="503"/>
        <end position="524"/>
    </location>
</feature>
<feature type="transmembrane region" description="Helical" evidence="6">
    <location>
        <begin position="111"/>
        <end position="135"/>
    </location>
</feature>
<evidence type="ECO:0000313" key="12">
    <source>
        <dbReference type="RefSeq" id="XP_017698586.2"/>
    </source>
</evidence>
<dbReference type="RefSeq" id="XP_008791411.2">
    <property type="nucleotide sequence ID" value="XM_008793189.4"/>
</dbReference>
<protein>
    <recommendedName>
        <fullName evidence="5">Endopeptidase S2P</fullName>
    </recommendedName>
</protein>
<feature type="transmembrane region" description="Helical" evidence="6">
    <location>
        <begin position="56"/>
        <end position="78"/>
    </location>
</feature>
<evidence type="ECO:0000313" key="14">
    <source>
        <dbReference type="RefSeq" id="XP_038987134.1"/>
    </source>
</evidence>
<feature type="transmembrane region" description="Helical" evidence="6">
    <location>
        <begin position="186"/>
        <end position="207"/>
    </location>
</feature>
<evidence type="ECO:0000256" key="6">
    <source>
        <dbReference type="SAM" id="Phobius"/>
    </source>
</evidence>
<evidence type="ECO:0000313" key="10">
    <source>
        <dbReference type="RefSeq" id="XP_008791410.2"/>
    </source>
</evidence>
<dbReference type="InterPro" id="IPR001193">
    <property type="entry name" value="MBTPS2"/>
</dbReference>
<dbReference type="GO" id="GO:0016020">
    <property type="term" value="C:membrane"/>
    <property type="evidence" value="ECO:0007669"/>
    <property type="project" value="InterPro"/>
</dbReference>
<evidence type="ECO:0000256" key="2">
    <source>
        <dbReference type="ARBA" id="ARBA00022692"/>
    </source>
</evidence>
<name>A0A8B9AUT5_PHODC</name>
<keyword evidence="9 10" id="KW-0378">Hydrolase</keyword>
<evidence type="ECO:0000256" key="3">
    <source>
        <dbReference type="ARBA" id="ARBA00022989"/>
    </source>
</evidence>
<feature type="transmembrane region" description="Helical" evidence="6">
    <location>
        <begin position="147"/>
        <end position="166"/>
    </location>
</feature>
<evidence type="ECO:0000256" key="5">
    <source>
        <dbReference type="ARBA" id="ARBA00032658"/>
    </source>
</evidence>